<evidence type="ECO:0000313" key="2">
    <source>
        <dbReference type="EMBL" id="QGK71733.1"/>
    </source>
</evidence>
<organism evidence="2 3">
    <name type="scientific">Allosaccharopolyspora coralli</name>
    <dbReference type="NCBI Taxonomy" id="2665642"/>
    <lineage>
        <taxon>Bacteria</taxon>
        <taxon>Bacillati</taxon>
        <taxon>Actinomycetota</taxon>
        <taxon>Actinomycetes</taxon>
        <taxon>Pseudonocardiales</taxon>
        <taxon>Pseudonocardiaceae</taxon>
        <taxon>Allosaccharopolyspora</taxon>
    </lineage>
</organism>
<dbReference type="SUPFAM" id="SSF46785">
    <property type="entry name" value="Winged helix' DNA-binding domain"/>
    <property type="match status" value="1"/>
</dbReference>
<dbReference type="EMBL" id="CP045929">
    <property type="protein sequence ID" value="QGK71733.1"/>
    <property type="molecule type" value="Genomic_DNA"/>
</dbReference>
<dbReference type="Proteomes" id="UP000371041">
    <property type="component" value="Chromosome"/>
</dbReference>
<dbReference type="InterPro" id="IPR052509">
    <property type="entry name" value="Metal_resp_DNA-bind_regulator"/>
</dbReference>
<dbReference type="InterPro" id="IPR005149">
    <property type="entry name" value="Tscrpt_reg_PadR_N"/>
</dbReference>
<gene>
    <name evidence="2" type="ORF">GIY23_21420</name>
</gene>
<evidence type="ECO:0000259" key="1">
    <source>
        <dbReference type="Pfam" id="PF03551"/>
    </source>
</evidence>
<accession>A0A5Q3QBI0</accession>
<sequence>MRSTHALIQVALALMETPSDRFWGYELTKRAGVRSGVLYPMLTRMLDDGWLVDGWEDSASIQGKRPPRRYYELTDKGRRELGGLLQGARDDARFSGMIGRLAW</sequence>
<reference evidence="3" key="1">
    <citation type="submission" date="2019-11" db="EMBL/GenBank/DDBJ databases">
        <title>The complete genome sequence of Saccharopolyspora sp. E2A.</title>
        <authorList>
            <person name="Zhang G."/>
        </authorList>
    </citation>
    <scope>NUCLEOTIDE SEQUENCE [LARGE SCALE GENOMIC DNA]</scope>
    <source>
        <strain evidence="3">E2A</strain>
    </source>
</reference>
<dbReference type="RefSeq" id="WP_154078301.1">
    <property type="nucleotide sequence ID" value="NZ_CP045929.1"/>
</dbReference>
<dbReference type="KEGG" id="sace:GIY23_21420"/>
<feature type="domain" description="Transcription regulator PadR N-terminal" evidence="1">
    <location>
        <begin position="24"/>
        <end position="81"/>
    </location>
</feature>
<dbReference type="PANTHER" id="PTHR33169:SF14">
    <property type="entry name" value="TRANSCRIPTIONAL REGULATOR RV3488"/>
    <property type="match status" value="1"/>
</dbReference>
<name>A0A5Q3QBI0_9PSEU</name>
<proteinExistence type="predicted"/>
<dbReference type="Pfam" id="PF03551">
    <property type="entry name" value="PadR"/>
    <property type="match status" value="1"/>
</dbReference>
<dbReference type="Gene3D" id="1.10.10.10">
    <property type="entry name" value="Winged helix-like DNA-binding domain superfamily/Winged helix DNA-binding domain"/>
    <property type="match status" value="1"/>
</dbReference>
<protein>
    <submittedName>
        <fullName evidence="2">PadR family transcriptional regulator</fullName>
    </submittedName>
</protein>
<dbReference type="PANTHER" id="PTHR33169">
    <property type="entry name" value="PADR-FAMILY TRANSCRIPTIONAL REGULATOR"/>
    <property type="match status" value="1"/>
</dbReference>
<dbReference type="InterPro" id="IPR036390">
    <property type="entry name" value="WH_DNA-bd_sf"/>
</dbReference>
<evidence type="ECO:0000313" key="3">
    <source>
        <dbReference type="Proteomes" id="UP000371041"/>
    </source>
</evidence>
<dbReference type="AlphaFoldDB" id="A0A5Q3QBI0"/>
<keyword evidence="3" id="KW-1185">Reference proteome</keyword>
<dbReference type="InterPro" id="IPR036388">
    <property type="entry name" value="WH-like_DNA-bd_sf"/>
</dbReference>